<proteinExistence type="predicted"/>
<protein>
    <submittedName>
        <fullName evidence="1">Uncharacterized protein</fullName>
    </submittedName>
</protein>
<name>A0A7T8HGT3_CALRO</name>
<dbReference type="Proteomes" id="UP000595437">
    <property type="component" value="Chromosome 6"/>
</dbReference>
<reference evidence="2" key="1">
    <citation type="submission" date="2021-01" db="EMBL/GenBank/DDBJ databases">
        <title>Caligus Genome Assembly.</title>
        <authorList>
            <person name="Gallardo-Escarate C."/>
        </authorList>
    </citation>
    <scope>NUCLEOTIDE SEQUENCE [LARGE SCALE GENOMIC DNA]</scope>
</reference>
<organism evidence="1 2">
    <name type="scientific">Caligus rogercresseyi</name>
    <name type="common">Sea louse</name>
    <dbReference type="NCBI Taxonomy" id="217165"/>
    <lineage>
        <taxon>Eukaryota</taxon>
        <taxon>Metazoa</taxon>
        <taxon>Ecdysozoa</taxon>
        <taxon>Arthropoda</taxon>
        <taxon>Crustacea</taxon>
        <taxon>Multicrustacea</taxon>
        <taxon>Hexanauplia</taxon>
        <taxon>Copepoda</taxon>
        <taxon>Siphonostomatoida</taxon>
        <taxon>Caligidae</taxon>
        <taxon>Caligus</taxon>
    </lineage>
</organism>
<evidence type="ECO:0000313" key="1">
    <source>
        <dbReference type="EMBL" id="QQP49580.1"/>
    </source>
</evidence>
<feature type="non-terminal residue" evidence="1">
    <location>
        <position position="1"/>
    </location>
</feature>
<dbReference type="OrthoDB" id="1926355at2759"/>
<keyword evidence="2" id="KW-1185">Reference proteome</keyword>
<evidence type="ECO:0000313" key="2">
    <source>
        <dbReference type="Proteomes" id="UP000595437"/>
    </source>
</evidence>
<gene>
    <name evidence="1" type="ORF">FKW44_010297</name>
</gene>
<sequence>TLVDCEMSKQEANATEFAIYWMPKSLRRTLPRLLASVRETVRRIQHARQSGLGTKRSPGK</sequence>
<dbReference type="AlphaFoldDB" id="A0A7T8HGT3"/>
<dbReference type="EMBL" id="CP045895">
    <property type="protein sequence ID" value="QQP49580.1"/>
    <property type="molecule type" value="Genomic_DNA"/>
</dbReference>
<accession>A0A7T8HGT3</accession>